<proteinExistence type="predicted"/>
<feature type="transmembrane region" description="Helical" evidence="1">
    <location>
        <begin position="312"/>
        <end position="337"/>
    </location>
</feature>
<keyword evidence="1" id="KW-0812">Transmembrane</keyword>
<dbReference type="EMBL" id="GG666650">
    <property type="protein sequence ID" value="EEN45955.1"/>
    <property type="molecule type" value="Genomic_DNA"/>
</dbReference>
<protein>
    <submittedName>
        <fullName evidence="2">Uncharacterized protein</fullName>
    </submittedName>
</protein>
<sequence>MPFEPDVVMKIPGRGSFQMNARGFPTGLLGQVNCPGRTLVAQRKPVTVGGLAVPAAQQLTRPGSDMEVAIHEFLRTLPRLIKDDIKAIGNYCCALEIASGLTIGELLAHLCDTAMAVRRFRHTRAFCATTTNLVQRMWGMTPVSRETVMCFFQDVDFAAVVGEDRSAALLTECLDMAPGAGWQTMCQEIVDIRRQFMSTVIRNQFITSAVFSALSLWQCRLTTEELREVKDKLSTNYDKKLTNIKSRLDKADRDFRSILDKFEQEDQTDPIMLLDVNMLTSDLRNISHDLELLRNDVNKDRRDVCGRRNKHLIAMIPCAVGVAGAAANLPLAFAAGVTAGYKALAVAGVVLNGGALAGNAYCVKKCQDTISLIDDRLGAIAEYEDRLDIFYFQVLSRVSHEHTPIWILNRGVLMI</sequence>
<gene>
    <name evidence="2" type="ORF">BRAFLDRAFT_96051</name>
</gene>
<dbReference type="InParanoid" id="C3ZNC7"/>
<accession>C3ZNC7</accession>
<evidence type="ECO:0000256" key="1">
    <source>
        <dbReference type="SAM" id="Phobius"/>
    </source>
</evidence>
<organism>
    <name type="scientific">Branchiostoma floridae</name>
    <name type="common">Florida lancelet</name>
    <name type="synonym">Amphioxus</name>
    <dbReference type="NCBI Taxonomy" id="7739"/>
    <lineage>
        <taxon>Eukaryota</taxon>
        <taxon>Metazoa</taxon>
        <taxon>Chordata</taxon>
        <taxon>Cephalochordata</taxon>
        <taxon>Leptocardii</taxon>
        <taxon>Amphioxiformes</taxon>
        <taxon>Branchiostomatidae</taxon>
        <taxon>Branchiostoma</taxon>
    </lineage>
</organism>
<dbReference type="AlphaFoldDB" id="C3ZNC7"/>
<reference evidence="2" key="1">
    <citation type="journal article" date="2008" name="Nature">
        <title>The amphioxus genome and the evolution of the chordate karyotype.</title>
        <authorList>
            <consortium name="US DOE Joint Genome Institute (JGI-PGF)"/>
            <person name="Putnam N.H."/>
            <person name="Butts T."/>
            <person name="Ferrier D.E.K."/>
            <person name="Furlong R.F."/>
            <person name="Hellsten U."/>
            <person name="Kawashima T."/>
            <person name="Robinson-Rechavi M."/>
            <person name="Shoguchi E."/>
            <person name="Terry A."/>
            <person name="Yu J.-K."/>
            <person name="Benito-Gutierrez E.L."/>
            <person name="Dubchak I."/>
            <person name="Garcia-Fernandez J."/>
            <person name="Gibson-Brown J.J."/>
            <person name="Grigoriev I.V."/>
            <person name="Horton A.C."/>
            <person name="de Jong P.J."/>
            <person name="Jurka J."/>
            <person name="Kapitonov V.V."/>
            <person name="Kohara Y."/>
            <person name="Kuroki Y."/>
            <person name="Lindquist E."/>
            <person name="Lucas S."/>
            <person name="Osoegawa K."/>
            <person name="Pennacchio L.A."/>
            <person name="Salamov A.A."/>
            <person name="Satou Y."/>
            <person name="Sauka-Spengler T."/>
            <person name="Schmutz J."/>
            <person name="Shin-I T."/>
            <person name="Toyoda A."/>
            <person name="Bronner-Fraser M."/>
            <person name="Fujiyama A."/>
            <person name="Holland L.Z."/>
            <person name="Holland P.W.H."/>
            <person name="Satoh N."/>
            <person name="Rokhsar D.S."/>
        </authorList>
    </citation>
    <scope>NUCLEOTIDE SEQUENCE [LARGE SCALE GENOMIC DNA]</scope>
    <source>
        <strain evidence="2">S238N-H82</strain>
        <tissue evidence="2">Testes</tissue>
    </source>
</reference>
<feature type="transmembrane region" description="Helical" evidence="1">
    <location>
        <begin position="343"/>
        <end position="363"/>
    </location>
</feature>
<name>C3ZNC7_BRAFL</name>
<keyword evidence="1" id="KW-1133">Transmembrane helix</keyword>
<keyword evidence="1" id="KW-0472">Membrane</keyword>
<evidence type="ECO:0000313" key="2">
    <source>
        <dbReference type="EMBL" id="EEN45955.1"/>
    </source>
</evidence>